<dbReference type="AlphaFoldDB" id="M2A7Q9"/>
<accession>M2A7Q9</accession>
<proteinExistence type="predicted"/>
<sequence>MTISHRKPTEDRPCYFQGFLLLAFFRDAVSPLLFCTSGGGSCGAIV</sequence>
<keyword evidence="2" id="KW-1185">Reference proteome</keyword>
<name>M2A7Q9_9BACT</name>
<gene>
    <name evidence="1" type="ORF">RE6C_01752</name>
</gene>
<dbReference type="PATRIC" id="fig|1263867.3.peg.1860"/>
<comment type="caution">
    <text evidence="1">The sequence shown here is derived from an EMBL/GenBank/DDBJ whole genome shotgun (WGS) entry which is preliminary data.</text>
</comment>
<evidence type="ECO:0000313" key="1">
    <source>
        <dbReference type="EMBL" id="EMB17486.1"/>
    </source>
</evidence>
<dbReference type="EMBL" id="ANMO01000096">
    <property type="protein sequence ID" value="EMB17486.1"/>
    <property type="molecule type" value="Genomic_DNA"/>
</dbReference>
<protein>
    <submittedName>
        <fullName evidence="1">Uncharacterized protein</fullName>
    </submittedName>
</protein>
<reference evidence="1" key="1">
    <citation type="submission" date="2012-11" db="EMBL/GenBank/DDBJ databases">
        <title>Permanent draft genomes of Rhodopirellula europaea strain SH398 and 6C.</title>
        <authorList>
            <person name="Richter M."/>
            <person name="Richter-Heitmann T."/>
            <person name="Frank C."/>
            <person name="Harder J."/>
            <person name="Glockner F.O."/>
        </authorList>
    </citation>
    <scope>NUCLEOTIDE SEQUENCE</scope>
    <source>
        <strain evidence="1">6C</strain>
    </source>
</reference>
<organism evidence="1 2">
    <name type="scientific">Rhodopirellula europaea 6C</name>
    <dbReference type="NCBI Taxonomy" id="1263867"/>
    <lineage>
        <taxon>Bacteria</taxon>
        <taxon>Pseudomonadati</taxon>
        <taxon>Planctomycetota</taxon>
        <taxon>Planctomycetia</taxon>
        <taxon>Pirellulales</taxon>
        <taxon>Pirellulaceae</taxon>
        <taxon>Rhodopirellula</taxon>
    </lineage>
</organism>
<reference evidence="1" key="2">
    <citation type="journal article" date="2013" name="Mar. Genomics">
        <title>Expression of sulfatases in Rhodopirellula baltica and the diversity of sulfatases in the genus Rhodopirellula.</title>
        <authorList>
            <person name="Wegner C.E."/>
            <person name="Richter-Heitmann T."/>
            <person name="Klindworth A."/>
            <person name="Klockow C."/>
            <person name="Richter M."/>
            <person name="Achstetter T."/>
            <person name="Glockner F.O."/>
            <person name="Harder J."/>
        </authorList>
    </citation>
    <scope>NUCLEOTIDE SEQUENCE [LARGE SCALE GENOMIC DNA]</scope>
    <source>
        <strain evidence="1">6C</strain>
    </source>
</reference>
<dbReference type="Proteomes" id="UP000011529">
    <property type="component" value="Unassembled WGS sequence"/>
</dbReference>
<evidence type="ECO:0000313" key="2">
    <source>
        <dbReference type="Proteomes" id="UP000011529"/>
    </source>
</evidence>